<comment type="caution">
    <text evidence="2">The sequence shown here is derived from an EMBL/GenBank/DDBJ whole genome shotgun (WGS) entry which is preliminary data.</text>
</comment>
<dbReference type="Proteomes" id="UP000181884">
    <property type="component" value="Unassembled WGS sequence"/>
</dbReference>
<accession>A0A1L8RGB0</accession>
<dbReference type="Pfam" id="PF06177">
    <property type="entry name" value="QueT"/>
    <property type="match status" value="1"/>
</dbReference>
<feature type="transmembrane region" description="Helical" evidence="1">
    <location>
        <begin position="110"/>
        <end position="133"/>
    </location>
</feature>
<feature type="transmembrane region" description="Helical" evidence="1">
    <location>
        <begin position="79"/>
        <end position="98"/>
    </location>
</feature>
<evidence type="ECO:0008006" key="4">
    <source>
        <dbReference type="Google" id="ProtNLM"/>
    </source>
</evidence>
<organism evidence="2 3">
    <name type="scientific">Enterococcus canis</name>
    <dbReference type="NCBI Taxonomy" id="214095"/>
    <lineage>
        <taxon>Bacteria</taxon>
        <taxon>Bacillati</taxon>
        <taxon>Bacillota</taxon>
        <taxon>Bacilli</taxon>
        <taxon>Lactobacillales</taxon>
        <taxon>Enterococcaceae</taxon>
        <taxon>Enterococcus</taxon>
    </lineage>
</organism>
<evidence type="ECO:0000256" key="1">
    <source>
        <dbReference type="SAM" id="Phobius"/>
    </source>
</evidence>
<reference evidence="2 3" key="1">
    <citation type="submission" date="2014-12" db="EMBL/GenBank/DDBJ databases">
        <title>Draft genome sequences of 29 type strains of Enterococci.</title>
        <authorList>
            <person name="Zhong Z."/>
            <person name="Sun Z."/>
            <person name="Liu W."/>
            <person name="Zhang W."/>
            <person name="Zhang H."/>
        </authorList>
    </citation>
    <scope>NUCLEOTIDE SEQUENCE [LARGE SCALE GENOMIC DNA]</scope>
    <source>
        <strain evidence="2 3">DSM 17029</strain>
    </source>
</reference>
<dbReference type="RefSeq" id="WP_067394011.1">
    <property type="nucleotide sequence ID" value="NZ_JXKH01000003.1"/>
</dbReference>
<dbReference type="EMBL" id="JXKH01000003">
    <property type="protein sequence ID" value="OJG18774.1"/>
    <property type="molecule type" value="Genomic_DNA"/>
</dbReference>
<keyword evidence="3" id="KW-1185">Reference proteome</keyword>
<feature type="transmembrane region" description="Helical" evidence="1">
    <location>
        <begin position="139"/>
        <end position="160"/>
    </location>
</feature>
<keyword evidence="1" id="KW-1133">Transmembrane helix</keyword>
<gene>
    <name evidence="2" type="ORF">RU97_GL001392</name>
</gene>
<protein>
    <recommendedName>
        <fullName evidence="4">QueT transporter family protein</fullName>
    </recommendedName>
</protein>
<dbReference type="InterPro" id="IPR010387">
    <property type="entry name" value="QueT"/>
</dbReference>
<dbReference type="PANTHER" id="PTHR40044:SF1">
    <property type="entry name" value="INTEGRAL MEMBRANE PROTEIN"/>
    <property type="match status" value="1"/>
</dbReference>
<dbReference type="AlphaFoldDB" id="A0A1L8RGB0"/>
<keyword evidence="1" id="KW-0812">Transmembrane</keyword>
<sequence>MNNQETTTSRWTTSDTAKMAVVTGLYVTLTLVLSVISFGAIQIRLAEMFNYLPLFHKRYLVAVTLGVAIANLASPLGMIDVIFGSTATLAVLLFNQFITRKMKRLKNKMVVTAITFAFSMFTVAGQLTFLYQVPFWSNWLVIGLGELLSMVVGGMLIYGVSRRIDLTK</sequence>
<evidence type="ECO:0000313" key="2">
    <source>
        <dbReference type="EMBL" id="OJG18774.1"/>
    </source>
</evidence>
<proteinExistence type="predicted"/>
<keyword evidence="1" id="KW-0472">Membrane</keyword>
<name>A0A1L8RGB0_9ENTE</name>
<feature type="transmembrane region" description="Helical" evidence="1">
    <location>
        <begin position="20"/>
        <end position="43"/>
    </location>
</feature>
<dbReference type="STRING" id="214095.RU97_GL001392"/>
<evidence type="ECO:0000313" key="3">
    <source>
        <dbReference type="Proteomes" id="UP000181884"/>
    </source>
</evidence>
<dbReference type="PIRSF" id="PIRSF031501">
    <property type="entry name" value="QueT"/>
    <property type="match status" value="1"/>
</dbReference>
<dbReference type="PANTHER" id="PTHR40044">
    <property type="entry name" value="INTEGRAL MEMBRANE PROTEIN-RELATED"/>
    <property type="match status" value="1"/>
</dbReference>